<proteinExistence type="inferred from homology"/>
<feature type="binding site" evidence="8">
    <location>
        <position position="44"/>
    </location>
    <ligand>
        <name>Mg(2+)</name>
        <dbReference type="ChEBI" id="CHEBI:18420"/>
        <label>1</label>
    </ligand>
</feature>
<evidence type="ECO:0000256" key="7">
    <source>
        <dbReference type="PIRSR" id="PIRSR604808-1"/>
    </source>
</evidence>
<feature type="site" description="Transition state stabilizer" evidence="9">
    <location>
        <position position="150"/>
    </location>
</feature>
<feature type="site" description="Important for catalytic activity" evidence="9">
    <location>
        <position position="209"/>
    </location>
</feature>
<dbReference type="Pfam" id="PF03372">
    <property type="entry name" value="Exo_endo_phos"/>
    <property type="match status" value="1"/>
</dbReference>
<comment type="cofactor">
    <cofactor evidence="8">
        <name>Mg(2+)</name>
        <dbReference type="ChEBI" id="CHEBI:18420"/>
    </cofactor>
    <cofactor evidence="8">
        <name>Mn(2+)</name>
        <dbReference type="ChEBI" id="CHEBI:29035"/>
    </cofactor>
    <text evidence="8">Probably binds two magnesium or manganese ions per subunit.</text>
</comment>
<dbReference type="PANTHER" id="PTHR22748:SF26">
    <property type="entry name" value="ENDONUCLEASE_EXONUCLEASE_PHOSPHATASE DOMAIN-CONTAINING PROTEIN"/>
    <property type="match status" value="1"/>
</dbReference>
<feature type="active site" description="Proton donor/acceptor" evidence="7">
    <location>
        <position position="148"/>
    </location>
</feature>
<dbReference type="GO" id="GO:0006284">
    <property type="term" value="P:base-excision repair"/>
    <property type="evidence" value="ECO:0007669"/>
    <property type="project" value="TreeGrafter"/>
</dbReference>
<feature type="binding site" evidence="8">
    <location>
        <position position="234"/>
    </location>
    <ligand>
        <name>Mg(2+)</name>
        <dbReference type="ChEBI" id="CHEBI:18420"/>
        <label>1</label>
    </ligand>
</feature>
<sequence length="491" mass="58137">MNTTDKNILNVATLNVNGLLDYQCQYTLKEFCLQHHIDILFLQETHVSNSKVSKQLDNYFDFYRCFWNFGSNRSRGTAIFISFSLNFSIVKYHRDLDGRFQYIDIKIDDVLYRLLNVYAPNNEGERKVFLDDMYPFVLTQNCKIMGGDFNCVMNPKIDKKGGNLERGSIGSDKISQIVTDFELVDVYRHLNPTKFNVTWYSKNISCRLDRFYFSRALKPYIKQCYNLPFTFSDHDCIVSSFINSTEVKKGDGYWKLNASILNDKVFCDSFREWFIEFTDELDICIEMWDYFKEKIKEFCIDYCKKKNKVKYSVIKELERKYYRLCSAEKMSPGNFFEQIIELKTQIKHFHLDNFKGSQIRSKAKFLDTSEVPGKYFFQKEANKGKKKNVTEIRDDNNVYNKIDDIVLQFEKFYTNLFTEEEIDEEIMDFFLNDLPQLEDIDKDICEQFITVDEIIDSLKGMENNKSPGPDGLCKEFYLKFIDIFAPMLLKL</sequence>
<evidence type="ECO:0000256" key="2">
    <source>
        <dbReference type="ARBA" id="ARBA00007092"/>
    </source>
</evidence>
<evidence type="ECO:0000256" key="6">
    <source>
        <dbReference type="ARBA" id="ARBA00022842"/>
    </source>
</evidence>
<keyword evidence="5" id="KW-0378">Hydrolase</keyword>
<dbReference type="PANTHER" id="PTHR22748">
    <property type="entry name" value="AP ENDONUCLEASE"/>
    <property type="match status" value="1"/>
</dbReference>
<dbReference type="GO" id="GO:0003906">
    <property type="term" value="F:DNA-(apurinic or apyrimidinic site) endonuclease activity"/>
    <property type="evidence" value="ECO:0007669"/>
    <property type="project" value="TreeGrafter"/>
</dbReference>
<dbReference type="GO" id="GO:0008311">
    <property type="term" value="F:double-stranded DNA 3'-5' DNA exonuclease activity"/>
    <property type="evidence" value="ECO:0007669"/>
    <property type="project" value="UniProtKB-EC"/>
</dbReference>
<evidence type="ECO:0000256" key="8">
    <source>
        <dbReference type="PIRSR" id="PIRSR604808-2"/>
    </source>
</evidence>
<evidence type="ECO:0000256" key="9">
    <source>
        <dbReference type="PIRSR" id="PIRSR604808-3"/>
    </source>
</evidence>
<keyword evidence="12" id="KW-1185">Reference proteome</keyword>
<evidence type="ECO:0000256" key="3">
    <source>
        <dbReference type="ARBA" id="ARBA00012115"/>
    </source>
</evidence>
<name>A0A6J8BIF1_MYTCO</name>
<feature type="site" description="Interaction with DNA substrate" evidence="9">
    <location>
        <position position="234"/>
    </location>
</feature>
<evidence type="ECO:0000256" key="4">
    <source>
        <dbReference type="ARBA" id="ARBA00022723"/>
    </source>
</evidence>
<feature type="binding site" evidence="8">
    <location>
        <position position="150"/>
    </location>
    <ligand>
        <name>Mg(2+)</name>
        <dbReference type="ChEBI" id="CHEBI:18420"/>
        <label>1</label>
    </ligand>
</feature>
<evidence type="ECO:0000313" key="12">
    <source>
        <dbReference type="Proteomes" id="UP000507470"/>
    </source>
</evidence>
<dbReference type="EC" id="3.1.11.2" evidence="3"/>
<feature type="domain" description="Endonuclease/exonuclease/phosphatase" evidence="10">
    <location>
        <begin position="12"/>
        <end position="234"/>
    </location>
</feature>
<dbReference type="GO" id="GO:0046872">
    <property type="term" value="F:metal ion binding"/>
    <property type="evidence" value="ECO:0007669"/>
    <property type="project" value="UniProtKB-KW"/>
</dbReference>
<organism evidence="11 12">
    <name type="scientific">Mytilus coruscus</name>
    <name type="common">Sea mussel</name>
    <dbReference type="NCBI Taxonomy" id="42192"/>
    <lineage>
        <taxon>Eukaryota</taxon>
        <taxon>Metazoa</taxon>
        <taxon>Spiralia</taxon>
        <taxon>Lophotrochozoa</taxon>
        <taxon>Mollusca</taxon>
        <taxon>Bivalvia</taxon>
        <taxon>Autobranchia</taxon>
        <taxon>Pteriomorphia</taxon>
        <taxon>Mytilida</taxon>
        <taxon>Mytiloidea</taxon>
        <taxon>Mytilidae</taxon>
        <taxon>Mytilinae</taxon>
        <taxon>Mytilus</taxon>
    </lineage>
</organism>
<dbReference type="CDD" id="cd09076">
    <property type="entry name" value="L1-EN"/>
    <property type="match status" value="1"/>
</dbReference>
<feature type="active site" evidence="7">
    <location>
        <position position="118"/>
    </location>
</feature>
<dbReference type="EMBL" id="CACVKT020003301">
    <property type="protein sequence ID" value="CAC5382960.1"/>
    <property type="molecule type" value="Genomic_DNA"/>
</dbReference>
<reference evidence="11 12" key="1">
    <citation type="submission" date="2020-06" db="EMBL/GenBank/DDBJ databases">
        <authorList>
            <person name="Li R."/>
            <person name="Bekaert M."/>
        </authorList>
    </citation>
    <scope>NUCLEOTIDE SEQUENCE [LARGE SCALE GENOMIC DNA]</scope>
    <source>
        <strain evidence="12">wild</strain>
    </source>
</reference>
<dbReference type="InterPro" id="IPR004808">
    <property type="entry name" value="AP_endonuc_1"/>
</dbReference>
<feature type="binding site" evidence="8">
    <location>
        <position position="15"/>
    </location>
    <ligand>
        <name>Mg(2+)</name>
        <dbReference type="ChEBI" id="CHEBI:18420"/>
        <label>1</label>
    </ligand>
</feature>
<keyword evidence="4 8" id="KW-0479">Metal-binding</keyword>
<evidence type="ECO:0000256" key="5">
    <source>
        <dbReference type="ARBA" id="ARBA00022801"/>
    </source>
</evidence>
<evidence type="ECO:0000313" key="11">
    <source>
        <dbReference type="EMBL" id="CAC5382960.1"/>
    </source>
</evidence>
<dbReference type="GO" id="GO:0005634">
    <property type="term" value="C:nucleus"/>
    <property type="evidence" value="ECO:0007669"/>
    <property type="project" value="TreeGrafter"/>
</dbReference>
<feature type="active site" description="Proton acceptor" evidence="7">
    <location>
        <position position="234"/>
    </location>
</feature>
<evidence type="ECO:0000259" key="10">
    <source>
        <dbReference type="Pfam" id="PF03372"/>
    </source>
</evidence>
<keyword evidence="6 8" id="KW-0460">Magnesium</keyword>
<dbReference type="OrthoDB" id="6159741at2759"/>
<feature type="binding site" evidence="8">
    <location>
        <position position="148"/>
    </location>
    <ligand>
        <name>Mg(2+)</name>
        <dbReference type="ChEBI" id="CHEBI:18420"/>
        <label>1</label>
    </ligand>
</feature>
<dbReference type="InterPro" id="IPR036691">
    <property type="entry name" value="Endo/exonu/phosph_ase_sf"/>
</dbReference>
<protein>
    <recommendedName>
        <fullName evidence="3">exodeoxyribonuclease III</fullName>
        <ecNumber evidence="3">3.1.11.2</ecNumber>
    </recommendedName>
</protein>
<gene>
    <name evidence="11" type="ORF">MCOR_18748</name>
</gene>
<keyword evidence="8" id="KW-0464">Manganese</keyword>
<comment type="similarity">
    <text evidence="2">Belongs to the DNA repair enzymes AP/ExoA family.</text>
</comment>
<feature type="binding site" evidence="8">
    <location>
        <position position="233"/>
    </location>
    <ligand>
        <name>Mg(2+)</name>
        <dbReference type="ChEBI" id="CHEBI:18420"/>
        <label>1</label>
    </ligand>
</feature>
<dbReference type="AlphaFoldDB" id="A0A6J8BIF1"/>
<dbReference type="InterPro" id="IPR005135">
    <property type="entry name" value="Endo/exonuclease/phosphatase"/>
</dbReference>
<comment type="catalytic activity">
    <reaction evidence="1">
        <text>Exonucleolytic cleavage in the 3'- to 5'-direction to yield nucleoside 5'-phosphates.</text>
        <dbReference type="EC" id="3.1.11.2"/>
    </reaction>
</comment>
<accession>A0A6J8BIF1</accession>
<dbReference type="Gene3D" id="3.60.10.10">
    <property type="entry name" value="Endonuclease/exonuclease/phosphatase"/>
    <property type="match status" value="1"/>
</dbReference>
<dbReference type="GO" id="GO:0008081">
    <property type="term" value="F:phosphoric diester hydrolase activity"/>
    <property type="evidence" value="ECO:0007669"/>
    <property type="project" value="TreeGrafter"/>
</dbReference>
<dbReference type="Proteomes" id="UP000507470">
    <property type="component" value="Unassembled WGS sequence"/>
</dbReference>
<dbReference type="SUPFAM" id="SSF56219">
    <property type="entry name" value="DNase I-like"/>
    <property type="match status" value="1"/>
</dbReference>
<evidence type="ECO:0000256" key="1">
    <source>
        <dbReference type="ARBA" id="ARBA00000493"/>
    </source>
</evidence>